<evidence type="ECO:0000313" key="2">
    <source>
        <dbReference type="EMBL" id="MED6132778.1"/>
    </source>
</evidence>
<sequence>MRKFGSKEIKPPWSTRGPRLDMTQTWPRRGLTKLKKLTSELGAPHLDHVQTWAKHGFTKVQTSKASSPWNAEFGAEVAGESERNEKITTKPRRPLPEPMRMDYMEPCVRI</sequence>
<feature type="compositionally biased region" description="Basic and acidic residues" evidence="1">
    <location>
        <begin position="1"/>
        <end position="10"/>
    </location>
</feature>
<evidence type="ECO:0000313" key="3">
    <source>
        <dbReference type="Proteomes" id="UP001341840"/>
    </source>
</evidence>
<feature type="region of interest" description="Disordered" evidence="1">
    <location>
        <begin position="63"/>
        <end position="110"/>
    </location>
</feature>
<dbReference type="EMBL" id="JASCZI010060488">
    <property type="protein sequence ID" value="MED6132778.1"/>
    <property type="molecule type" value="Genomic_DNA"/>
</dbReference>
<dbReference type="Proteomes" id="UP001341840">
    <property type="component" value="Unassembled WGS sequence"/>
</dbReference>
<name>A0ABU6S9C4_9FABA</name>
<reference evidence="2 3" key="1">
    <citation type="journal article" date="2023" name="Plants (Basel)">
        <title>Bridging the Gap: Combining Genomics and Transcriptomics Approaches to Understand Stylosanthes scabra, an Orphan Legume from the Brazilian Caatinga.</title>
        <authorList>
            <person name="Ferreira-Neto J.R.C."/>
            <person name="da Silva M.D."/>
            <person name="Binneck E."/>
            <person name="de Melo N.F."/>
            <person name="da Silva R.H."/>
            <person name="de Melo A.L.T.M."/>
            <person name="Pandolfi V."/>
            <person name="Bustamante F.O."/>
            <person name="Brasileiro-Vidal A.C."/>
            <person name="Benko-Iseppon A.M."/>
        </authorList>
    </citation>
    <scope>NUCLEOTIDE SEQUENCE [LARGE SCALE GENOMIC DNA]</scope>
    <source>
        <tissue evidence="2">Leaves</tissue>
    </source>
</reference>
<protein>
    <submittedName>
        <fullName evidence="2">Uncharacterized protein</fullName>
    </submittedName>
</protein>
<gene>
    <name evidence="2" type="ORF">PIB30_021905</name>
</gene>
<feature type="region of interest" description="Disordered" evidence="1">
    <location>
        <begin position="1"/>
        <end position="23"/>
    </location>
</feature>
<proteinExistence type="predicted"/>
<organism evidence="2 3">
    <name type="scientific">Stylosanthes scabra</name>
    <dbReference type="NCBI Taxonomy" id="79078"/>
    <lineage>
        <taxon>Eukaryota</taxon>
        <taxon>Viridiplantae</taxon>
        <taxon>Streptophyta</taxon>
        <taxon>Embryophyta</taxon>
        <taxon>Tracheophyta</taxon>
        <taxon>Spermatophyta</taxon>
        <taxon>Magnoliopsida</taxon>
        <taxon>eudicotyledons</taxon>
        <taxon>Gunneridae</taxon>
        <taxon>Pentapetalae</taxon>
        <taxon>rosids</taxon>
        <taxon>fabids</taxon>
        <taxon>Fabales</taxon>
        <taxon>Fabaceae</taxon>
        <taxon>Papilionoideae</taxon>
        <taxon>50 kb inversion clade</taxon>
        <taxon>dalbergioids sensu lato</taxon>
        <taxon>Dalbergieae</taxon>
        <taxon>Pterocarpus clade</taxon>
        <taxon>Stylosanthes</taxon>
    </lineage>
</organism>
<keyword evidence="3" id="KW-1185">Reference proteome</keyword>
<evidence type="ECO:0000256" key="1">
    <source>
        <dbReference type="SAM" id="MobiDB-lite"/>
    </source>
</evidence>
<comment type="caution">
    <text evidence="2">The sequence shown here is derived from an EMBL/GenBank/DDBJ whole genome shotgun (WGS) entry which is preliminary data.</text>
</comment>
<accession>A0ABU6S9C4</accession>